<name>A0ABR1RK10_9PEZI</name>
<organism evidence="2 3">
    <name type="scientific">Apiospora marii</name>
    <dbReference type="NCBI Taxonomy" id="335849"/>
    <lineage>
        <taxon>Eukaryota</taxon>
        <taxon>Fungi</taxon>
        <taxon>Dikarya</taxon>
        <taxon>Ascomycota</taxon>
        <taxon>Pezizomycotina</taxon>
        <taxon>Sordariomycetes</taxon>
        <taxon>Xylariomycetidae</taxon>
        <taxon>Amphisphaeriales</taxon>
        <taxon>Apiosporaceae</taxon>
        <taxon>Apiospora</taxon>
    </lineage>
</organism>
<keyword evidence="3" id="KW-1185">Reference proteome</keyword>
<accession>A0ABR1RK10</accession>
<sequence>MGRNRKRASRPRHIEAGSRWEWEHLITDDNQTNSDDDAEAPNPDSEQLGELFHGLPGEVRDEIFAQLLVRPVKWDVEHQAECEKRRKVPPHERIRPQFEHSYWPEYTCASRMQPNTDLGTQLSRLPVWRDPWVSRWAPEQTNKWVCTLCWTARLRPRPFPETWSLPCLCARFGQLQVLLVCRQWYDEASIVFWTRNTFAFAQTGECVNFFESLPPRLASLISKVSLRVLPANDKVPPDTRYELSITDVEVEGDGGLGRVWVLLAELSALTDLELDALFLTNSQAVRIFRRPGPRGLRRVHFTQNRLIPWQCQIEHRARCDYQFGELIPRPVHGNIHLKEVQRYVWPSQHHRKFVDDSEFATDIARSIKGLRHEGDNDYSKDDAAEAFQEKERYIHRLWSDVPEVVMCKQDV</sequence>
<gene>
    <name evidence="2" type="ORF">PG991_009223</name>
</gene>
<evidence type="ECO:0008006" key="4">
    <source>
        <dbReference type="Google" id="ProtNLM"/>
    </source>
</evidence>
<dbReference type="Proteomes" id="UP001396898">
    <property type="component" value="Unassembled WGS sequence"/>
</dbReference>
<dbReference type="PANTHER" id="PTHR42085">
    <property type="entry name" value="F-BOX DOMAIN-CONTAINING PROTEIN"/>
    <property type="match status" value="1"/>
</dbReference>
<protein>
    <recommendedName>
        <fullName evidence="4">F-box domain-containing protein</fullName>
    </recommendedName>
</protein>
<feature type="region of interest" description="Disordered" evidence="1">
    <location>
        <begin position="19"/>
        <end position="50"/>
    </location>
</feature>
<evidence type="ECO:0000313" key="3">
    <source>
        <dbReference type="Proteomes" id="UP001396898"/>
    </source>
</evidence>
<dbReference type="PANTHER" id="PTHR42085:SF2">
    <property type="entry name" value="F-BOX DOMAIN-CONTAINING PROTEIN"/>
    <property type="match status" value="1"/>
</dbReference>
<evidence type="ECO:0000313" key="2">
    <source>
        <dbReference type="EMBL" id="KAK8013630.1"/>
    </source>
</evidence>
<dbReference type="EMBL" id="JAQQWI010000013">
    <property type="protein sequence ID" value="KAK8013630.1"/>
    <property type="molecule type" value="Genomic_DNA"/>
</dbReference>
<evidence type="ECO:0000256" key="1">
    <source>
        <dbReference type="SAM" id="MobiDB-lite"/>
    </source>
</evidence>
<proteinExistence type="predicted"/>
<reference evidence="2 3" key="1">
    <citation type="submission" date="2023-01" db="EMBL/GenBank/DDBJ databases">
        <title>Analysis of 21 Apiospora genomes using comparative genomics revels a genus with tremendous synthesis potential of carbohydrate active enzymes and secondary metabolites.</title>
        <authorList>
            <person name="Sorensen T."/>
        </authorList>
    </citation>
    <scope>NUCLEOTIDE SEQUENCE [LARGE SCALE GENOMIC DNA]</scope>
    <source>
        <strain evidence="2 3">CBS 20057</strain>
    </source>
</reference>
<dbReference type="InterPro" id="IPR038883">
    <property type="entry name" value="AN11006-like"/>
</dbReference>
<comment type="caution">
    <text evidence="2">The sequence shown here is derived from an EMBL/GenBank/DDBJ whole genome shotgun (WGS) entry which is preliminary data.</text>
</comment>